<feature type="compositionally biased region" description="Basic and acidic residues" evidence="4">
    <location>
        <begin position="144"/>
        <end position="161"/>
    </location>
</feature>
<keyword evidence="2" id="KW-0677">Repeat</keyword>
<organism evidence="6 7">
    <name type="scientific">Aspergillus caelatus</name>
    <dbReference type="NCBI Taxonomy" id="61420"/>
    <lineage>
        <taxon>Eukaryota</taxon>
        <taxon>Fungi</taxon>
        <taxon>Dikarya</taxon>
        <taxon>Ascomycota</taxon>
        <taxon>Pezizomycotina</taxon>
        <taxon>Eurotiomycetes</taxon>
        <taxon>Eurotiomycetidae</taxon>
        <taxon>Eurotiales</taxon>
        <taxon>Aspergillaceae</taxon>
        <taxon>Aspergillus</taxon>
        <taxon>Aspergillus subgen. Circumdati</taxon>
    </lineage>
</organism>
<dbReference type="EMBL" id="ML737625">
    <property type="protein sequence ID" value="KAE8365762.1"/>
    <property type="molecule type" value="Genomic_DNA"/>
</dbReference>
<dbReference type="AlphaFoldDB" id="A0A5N7A7G5"/>
<keyword evidence="7" id="KW-1185">Reference proteome</keyword>
<gene>
    <name evidence="6" type="ORF">BDV27DRAFT_126375</name>
</gene>
<evidence type="ECO:0000256" key="1">
    <source>
        <dbReference type="ARBA" id="ARBA00022658"/>
    </source>
</evidence>
<feature type="region of interest" description="Disordered" evidence="4">
    <location>
        <begin position="140"/>
        <end position="177"/>
    </location>
</feature>
<feature type="region of interest" description="Disordered" evidence="4">
    <location>
        <begin position="1"/>
        <end position="64"/>
    </location>
</feature>
<feature type="repeat" description="RCC1" evidence="3">
    <location>
        <begin position="75"/>
        <end position="131"/>
    </location>
</feature>
<dbReference type="PROSITE" id="PS00626">
    <property type="entry name" value="RCC1_2"/>
    <property type="match status" value="1"/>
</dbReference>
<dbReference type="PRINTS" id="PR00633">
    <property type="entry name" value="RCCNDNSATION"/>
</dbReference>
<protein>
    <submittedName>
        <fullName evidence="6">Regulator of chromosome condensation 1/beta-lactamase-inhibitor protein II</fullName>
    </submittedName>
</protein>
<dbReference type="Pfam" id="PF25390">
    <property type="entry name" value="WD40_RLD"/>
    <property type="match status" value="1"/>
</dbReference>
<feature type="repeat" description="RCC1" evidence="3">
    <location>
        <begin position="329"/>
        <end position="386"/>
    </location>
</feature>
<feature type="repeat" description="RCC1" evidence="3">
    <location>
        <begin position="274"/>
        <end position="328"/>
    </location>
</feature>
<dbReference type="Proteomes" id="UP000326268">
    <property type="component" value="Unassembled WGS sequence"/>
</dbReference>
<evidence type="ECO:0000256" key="3">
    <source>
        <dbReference type="PROSITE-ProRule" id="PRU00235"/>
    </source>
</evidence>
<feature type="repeat" description="RCC1" evidence="3">
    <location>
        <begin position="453"/>
        <end position="506"/>
    </location>
</feature>
<accession>A0A5N7A7G5</accession>
<dbReference type="InterPro" id="IPR009091">
    <property type="entry name" value="RCC1/BLIP-II"/>
</dbReference>
<dbReference type="RefSeq" id="XP_031928843.1">
    <property type="nucleotide sequence ID" value="XM_032066529.1"/>
</dbReference>
<dbReference type="PANTHER" id="PTHR45982:SF1">
    <property type="entry name" value="REGULATOR OF CHROMOSOME CONDENSATION"/>
    <property type="match status" value="1"/>
</dbReference>
<evidence type="ECO:0000256" key="4">
    <source>
        <dbReference type="SAM" id="MobiDB-lite"/>
    </source>
</evidence>
<dbReference type="OrthoDB" id="61110at2759"/>
<name>A0A5N7A7G5_9EURO</name>
<dbReference type="PANTHER" id="PTHR45982">
    <property type="entry name" value="REGULATOR OF CHROMOSOME CONDENSATION"/>
    <property type="match status" value="1"/>
</dbReference>
<feature type="repeat" description="RCC1" evidence="3">
    <location>
        <begin position="220"/>
        <end position="273"/>
    </location>
</feature>
<keyword evidence="1" id="KW-0344">Guanine-nucleotide releasing factor</keyword>
<dbReference type="GO" id="GO:0005737">
    <property type="term" value="C:cytoplasm"/>
    <property type="evidence" value="ECO:0007669"/>
    <property type="project" value="TreeGrafter"/>
</dbReference>
<proteinExistence type="predicted"/>
<evidence type="ECO:0000313" key="7">
    <source>
        <dbReference type="Proteomes" id="UP000326268"/>
    </source>
</evidence>
<evidence type="ECO:0000313" key="6">
    <source>
        <dbReference type="EMBL" id="KAE8365762.1"/>
    </source>
</evidence>
<feature type="repeat" description="RCC1" evidence="3">
    <location>
        <begin position="387"/>
        <end position="452"/>
    </location>
</feature>
<dbReference type="InterPro" id="IPR058923">
    <property type="entry name" value="RCC1-like_dom"/>
</dbReference>
<reference evidence="6 7" key="1">
    <citation type="submission" date="2019-04" db="EMBL/GenBank/DDBJ databases">
        <title>Friends and foes A comparative genomics studyof 23 Aspergillus species from section Flavi.</title>
        <authorList>
            <consortium name="DOE Joint Genome Institute"/>
            <person name="Kjaerbolling I."/>
            <person name="Vesth T."/>
            <person name="Frisvad J.C."/>
            <person name="Nybo J.L."/>
            <person name="Theobald S."/>
            <person name="Kildgaard S."/>
            <person name="Isbrandt T."/>
            <person name="Kuo A."/>
            <person name="Sato A."/>
            <person name="Lyhne E.K."/>
            <person name="Kogle M.E."/>
            <person name="Wiebenga A."/>
            <person name="Kun R.S."/>
            <person name="Lubbers R.J."/>
            <person name="Makela M.R."/>
            <person name="Barry K."/>
            <person name="Chovatia M."/>
            <person name="Clum A."/>
            <person name="Daum C."/>
            <person name="Haridas S."/>
            <person name="He G."/>
            <person name="LaButti K."/>
            <person name="Lipzen A."/>
            <person name="Mondo S."/>
            <person name="Riley R."/>
            <person name="Salamov A."/>
            <person name="Simmons B.A."/>
            <person name="Magnuson J.K."/>
            <person name="Henrissat B."/>
            <person name="Mortensen U.H."/>
            <person name="Larsen T.O."/>
            <person name="Devries R.P."/>
            <person name="Grigoriev I.V."/>
            <person name="Machida M."/>
            <person name="Baker S.E."/>
            <person name="Andersen M.R."/>
        </authorList>
    </citation>
    <scope>NUCLEOTIDE SEQUENCE [LARGE SCALE GENOMIC DNA]</scope>
    <source>
        <strain evidence="6 7">CBS 763.97</strain>
    </source>
</reference>
<feature type="domain" description="RCC1-like" evidence="5">
    <location>
        <begin position="76"/>
        <end position="502"/>
    </location>
</feature>
<dbReference type="SUPFAM" id="SSF50985">
    <property type="entry name" value="RCC1/BLIP-II"/>
    <property type="match status" value="1"/>
</dbReference>
<evidence type="ECO:0000259" key="5">
    <source>
        <dbReference type="Pfam" id="PF25390"/>
    </source>
</evidence>
<dbReference type="PROSITE" id="PS50012">
    <property type="entry name" value="RCC1_3"/>
    <property type="match status" value="6"/>
</dbReference>
<sequence length="515" mass="55732">MPPQRRAGSTGQKNKSAGDAKRQKPNANAKSALASLERKRHANLVEDERPELRRKDPKRRKEQPVLQIRVPTQLLDVYVFGTNCYGELGLGDLTKKSEIVRPVLNQKLAADSVGVVHLTVGGVHSAALTHDNRILTWGVNDEGTLGRDTKQKKEGETERDGANNVNGETESEQESDDDDITLNLNEATPQPVNPSLFPKGTVFAQLAASDSATFALTTKGLVYGWGTFRGANGGIGFGPENKKEQRTPVQIPILSDVVKIVAGAQHILALTSNGTVFSWGCDEQHQLGRRRASRRHQSHPLVPDQCALPSGIEDIGVGSYHSFAVHRSGAVYAWGSNNFGQTAVPMSAGHHDATVAFPTEVRAFRKYGKVVKICGGKDHSIAITALGRCLIWGRIDNKALGMGAEEMPLSDIIYDEYSRPRILKQPHMLSGISDRIIFATTASDHSFVITEAGKAYSWGFNVQSQAGHPGLDEVEKPTLLQSKYVDGNKLVSAAAGGQFSIVMGKHLAKTTSSHS</sequence>
<dbReference type="InterPro" id="IPR000408">
    <property type="entry name" value="Reg_chr_condens"/>
</dbReference>
<dbReference type="InterPro" id="IPR051553">
    <property type="entry name" value="Ran_GTPase-activating"/>
</dbReference>
<dbReference type="Gene3D" id="2.130.10.30">
    <property type="entry name" value="Regulator of chromosome condensation 1/beta-lactamase-inhibitor protein II"/>
    <property type="match status" value="1"/>
</dbReference>
<dbReference type="GeneID" id="43650975"/>
<feature type="compositionally biased region" description="Basic and acidic residues" evidence="4">
    <location>
        <begin position="43"/>
        <end position="54"/>
    </location>
</feature>
<evidence type="ECO:0000256" key="2">
    <source>
        <dbReference type="ARBA" id="ARBA00022737"/>
    </source>
</evidence>
<dbReference type="GO" id="GO:0005085">
    <property type="term" value="F:guanyl-nucleotide exchange factor activity"/>
    <property type="evidence" value="ECO:0007669"/>
    <property type="project" value="TreeGrafter"/>
</dbReference>